<evidence type="ECO:0000313" key="7">
    <source>
        <dbReference type="Proteomes" id="UP000254235"/>
    </source>
</evidence>
<organism evidence="6 7">
    <name type="scientific">Prevotella pallens</name>
    <dbReference type="NCBI Taxonomy" id="60133"/>
    <lineage>
        <taxon>Bacteria</taxon>
        <taxon>Pseudomonadati</taxon>
        <taxon>Bacteroidota</taxon>
        <taxon>Bacteroidia</taxon>
        <taxon>Bacteroidales</taxon>
        <taxon>Prevotellaceae</taxon>
        <taxon>Prevotella</taxon>
    </lineage>
</organism>
<dbReference type="OrthoDB" id="905812at2"/>
<keyword evidence="2" id="KW-0472">Membrane</keyword>
<dbReference type="InterPro" id="IPR041700">
    <property type="entry name" value="OMP_b-brl_3"/>
</dbReference>
<evidence type="ECO:0000256" key="1">
    <source>
        <dbReference type="ARBA" id="ARBA00004442"/>
    </source>
</evidence>
<protein>
    <recommendedName>
        <fullName evidence="5">Outer membrane protein beta-barrel domain-containing protein</fullName>
    </recommendedName>
</protein>
<sequence length="732" mass="84683">MAMKNERNQIQDVQRQHRIFQRKYMYKILHLLFLLFLMPLSSVAQAQDSIFKDTIGLEEVVVNQKFIRHEIGKYVVDVLSLRKGKTDLVNLIEQIPGLMVVDNKISIQGKGRVKVMFNGRLKNIPESELYSLLKSRPAYNVTKVEVIKEPGAKYDAEGNYGILNFITERRIDYVGGDVGDEVVYRKKWTKTLRSSLNYSKGKVDANFSAGWTYGKIDYTETNITQFLNLARHSSTYYVPRQNDYNLSGVMDFHLDSMSVFSFSISYMNIYKKNIGENTLNSNDLTNNMIDSGSSYSFTRTPRENITSSFYIDRQWNSTDKISFLTDVFRYDFHNYYDFLSNIRRYDGVEIDDKFLNKGRSLLNGFSSALDIEKQLPWDIQLSVGGKVTISTTTNTSIYDITTIPQQNDAFKYTENINAGYLTLDKKVRNSEFVLGVRYEQTKTKAISNNENYNKKSYGKFFPDVRLSYNFNNGSSLALSINSSIDRPGIRNLNPFKYYVSRYGIAVGNPELRPSTWWNIRLRSNIEFNGGELNSELTYARLSNIFDQTITMDTISNVSTTQWNNAMEEKVFSFETSLYYYKLKWLKITAIASYELSKTTSNQVFLIGSQKGFGQFYFTNLRFIFNKQQNFTGFMQASYNGSERTINGRIDGSFNMSCGINYSCLKNHLQLRFAVNNILSSKISGYTRSNDGMYMSFRNNYRPLTFNFALSYNFGKRINVKSKSYEEIKSRFD</sequence>
<feature type="signal peptide" evidence="4">
    <location>
        <begin position="1"/>
        <end position="46"/>
    </location>
</feature>
<dbReference type="Proteomes" id="UP000254235">
    <property type="component" value="Unassembled WGS sequence"/>
</dbReference>
<reference evidence="6 7" key="1">
    <citation type="submission" date="2018-06" db="EMBL/GenBank/DDBJ databases">
        <authorList>
            <consortium name="Pathogen Informatics"/>
            <person name="Doyle S."/>
        </authorList>
    </citation>
    <scope>NUCLEOTIDE SEQUENCE [LARGE SCALE GENOMIC DNA]</scope>
    <source>
        <strain evidence="6 7">NCTC13043</strain>
    </source>
</reference>
<dbReference type="GO" id="GO:0009279">
    <property type="term" value="C:cell outer membrane"/>
    <property type="evidence" value="ECO:0007669"/>
    <property type="project" value="UniProtKB-SubCell"/>
</dbReference>
<keyword evidence="3" id="KW-0998">Cell outer membrane</keyword>
<feature type="domain" description="Outer membrane protein beta-barrel" evidence="5">
    <location>
        <begin position="319"/>
        <end position="711"/>
    </location>
</feature>
<name>A0A379EYR4_9BACT</name>
<dbReference type="SUPFAM" id="SSF56935">
    <property type="entry name" value="Porins"/>
    <property type="match status" value="1"/>
</dbReference>
<accession>A0A379EYR4</accession>
<dbReference type="Gene3D" id="2.40.170.20">
    <property type="entry name" value="TonB-dependent receptor, beta-barrel domain"/>
    <property type="match status" value="1"/>
</dbReference>
<evidence type="ECO:0000256" key="4">
    <source>
        <dbReference type="SAM" id="SignalP"/>
    </source>
</evidence>
<gene>
    <name evidence="6" type="ORF">NCTC13043_00394</name>
</gene>
<evidence type="ECO:0000313" key="6">
    <source>
        <dbReference type="EMBL" id="SUC11538.1"/>
    </source>
</evidence>
<dbReference type="InterPro" id="IPR036942">
    <property type="entry name" value="Beta-barrel_TonB_sf"/>
</dbReference>
<keyword evidence="4" id="KW-0732">Signal</keyword>
<feature type="chain" id="PRO_5016987627" description="Outer membrane protein beta-barrel domain-containing protein" evidence="4">
    <location>
        <begin position="47"/>
        <end position="732"/>
    </location>
</feature>
<evidence type="ECO:0000256" key="2">
    <source>
        <dbReference type="ARBA" id="ARBA00023136"/>
    </source>
</evidence>
<dbReference type="Pfam" id="PF14905">
    <property type="entry name" value="OMP_b-brl_3"/>
    <property type="match status" value="1"/>
</dbReference>
<dbReference type="AlphaFoldDB" id="A0A379EYR4"/>
<proteinExistence type="predicted"/>
<evidence type="ECO:0000256" key="3">
    <source>
        <dbReference type="ARBA" id="ARBA00023237"/>
    </source>
</evidence>
<evidence type="ECO:0000259" key="5">
    <source>
        <dbReference type="Pfam" id="PF14905"/>
    </source>
</evidence>
<dbReference type="EMBL" id="UGTP01000001">
    <property type="protein sequence ID" value="SUC11538.1"/>
    <property type="molecule type" value="Genomic_DNA"/>
</dbReference>
<comment type="subcellular location">
    <subcellularLocation>
        <location evidence="1">Cell outer membrane</location>
    </subcellularLocation>
</comment>